<keyword evidence="2" id="KW-1185">Reference proteome</keyword>
<sequence length="51" mass="5536">MELTVKISKRTLWLLTVAAVFLALWYGRGTIYGVGQEAAATDAALDAEHVD</sequence>
<protein>
    <submittedName>
        <fullName evidence="1">Uncharacterized protein</fullName>
    </submittedName>
</protein>
<gene>
    <name evidence="1" type="ORF">SAMN02745674_01793</name>
</gene>
<dbReference type="EMBL" id="FUXP01000005">
    <property type="protein sequence ID" value="SKA06442.1"/>
    <property type="molecule type" value="Genomic_DNA"/>
</dbReference>
<proteinExistence type="predicted"/>
<evidence type="ECO:0000313" key="2">
    <source>
        <dbReference type="Proteomes" id="UP000190061"/>
    </source>
</evidence>
<accession>A0A1T4QRR1</accession>
<reference evidence="1 2" key="1">
    <citation type="submission" date="2017-02" db="EMBL/GenBank/DDBJ databases">
        <authorList>
            <person name="Peterson S.W."/>
        </authorList>
    </citation>
    <scope>NUCLEOTIDE SEQUENCE [LARGE SCALE GENOMIC DNA]</scope>
    <source>
        <strain evidence="1 2">DSM 21749</strain>
    </source>
</reference>
<dbReference type="STRING" id="1122188.SAMN02745674_01793"/>
<dbReference type="AlphaFoldDB" id="A0A1T4QRR1"/>
<dbReference type="Proteomes" id="UP000190061">
    <property type="component" value="Unassembled WGS sequence"/>
</dbReference>
<organism evidence="1 2">
    <name type="scientific">Lysobacter spongiicola DSM 21749</name>
    <dbReference type="NCBI Taxonomy" id="1122188"/>
    <lineage>
        <taxon>Bacteria</taxon>
        <taxon>Pseudomonadati</taxon>
        <taxon>Pseudomonadota</taxon>
        <taxon>Gammaproteobacteria</taxon>
        <taxon>Lysobacterales</taxon>
        <taxon>Lysobacteraceae</taxon>
        <taxon>Novilysobacter</taxon>
    </lineage>
</organism>
<name>A0A1T4QRR1_9GAMM</name>
<evidence type="ECO:0000313" key="1">
    <source>
        <dbReference type="EMBL" id="SKA06442.1"/>
    </source>
</evidence>